<gene>
    <name evidence="4" type="primary">LOC105232817</name>
</gene>
<evidence type="ECO:0000313" key="4">
    <source>
        <dbReference type="RefSeq" id="XP_049313374.1"/>
    </source>
</evidence>
<accession>A0ABM3JVX8</accession>
<keyword evidence="3" id="KW-1185">Reference proteome</keyword>
<dbReference type="Proteomes" id="UP001652620">
    <property type="component" value="Chromosome 5"/>
</dbReference>
<feature type="compositionally biased region" description="Acidic residues" evidence="1">
    <location>
        <begin position="86"/>
        <end position="96"/>
    </location>
</feature>
<feature type="signal peptide" evidence="2">
    <location>
        <begin position="1"/>
        <end position="16"/>
    </location>
</feature>
<evidence type="ECO:0000256" key="2">
    <source>
        <dbReference type="SAM" id="SignalP"/>
    </source>
</evidence>
<dbReference type="SMART" id="SM00713">
    <property type="entry name" value="GYR"/>
    <property type="match status" value="7"/>
</dbReference>
<dbReference type="GeneID" id="105232817"/>
<dbReference type="InterPro" id="IPR004019">
    <property type="entry name" value="YLP_motif"/>
</dbReference>
<organism evidence="3 4">
    <name type="scientific">Bactrocera dorsalis</name>
    <name type="common">Oriental fruit fly</name>
    <name type="synonym">Dacus dorsalis</name>
    <dbReference type="NCBI Taxonomy" id="27457"/>
    <lineage>
        <taxon>Eukaryota</taxon>
        <taxon>Metazoa</taxon>
        <taxon>Ecdysozoa</taxon>
        <taxon>Arthropoda</taxon>
        <taxon>Hexapoda</taxon>
        <taxon>Insecta</taxon>
        <taxon>Pterygota</taxon>
        <taxon>Neoptera</taxon>
        <taxon>Endopterygota</taxon>
        <taxon>Diptera</taxon>
        <taxon>Brachycera</taxon>
        <taxon>Muscomorpha</taxon>
        <taxon>Tephritoidea</taxon>
        <taxon>Tephritidae</taxon>
        <taxon>Bactrocera</taxon>
        <taxon>Bactrocera</taxon>
    </lineage>
</organism>
<dbReference type="InterPro" id="IPR004011">
    <property type="entry name" value="Gyr_motif"/>
</dbReference>
<evidence type="ECO:0000256" key="1">
    <source>
        <dbReference type="SAM" id="MobiDB-lite"/>
    </source>
</evidence>
<protein>
    <submittedName>
        <fullName evidence="4">Uncharacterized protein LOC105232817</fullName>
    </submittedName>
</protein>
<dbReference type="RefSeq" id="XP_049313374.1">
    <property type="nucleotide sequence ID" value="XM_049457417.1"/>
</dbReference>
<evidence type="ECO:0000313" key="3">
    <source>
        <dbReference type="Proteomes" id="UP001652620"/>
    </source>
</evidence>
<feature type="region of interest" description="Disordered" evidence="1">
    <location>
        <begin position="76"/>
        <end position="97"/>
    </location>
</feature>
<name>A0ABM3JVX8_BACDO</name>
<dbReference type="Pfam" id="PF02756">
    <property type="entry name" value="GYR"/>
    <property type="match status" value="7"/>
</dbReference>
<feature type="chain" id="PRO_5046450891" evidence="2">
    <location>
        <begin position="17"/>
        <end position="407"/>
    </location>
</feature>
<dbReference type="Pfam" id="PF02757">
    <property type="entry name" value="YLP"/>
    <property type="match status" value="7"/>
</dbReference>
<feature type="region of interest" description="Disordered" evidence="1">
    <location>
        <begin position="362"/>
        <end position="392"/>
    </location>
</feature>
<sequence>MRFLPIAFAVIAVVRAATLPADYLPPVVDNSLPVQEYLAPVDEAAQEQTVLADDGYRYKAVHRLKLRHRRDVNELPENEYLPPAEEVQESAVEESVEPAPEVKTELAEDGYRYKTVRRLKYRKRRDVDEVPQNEYLPPTEDAQESVVAEVTEAAEPPAEEGTELAADGYRYKTVRRLKYRKRRDVDELPKNEYLPPTEETQESIVTEAAEPVEPAAEEGTELAADGYRYKTVRRLKYRKRRDVDEAPQNEYLPPTEETQESITAEVAEATEPTAEEGSELAADGYRYKTVRRLKYRKRRDVDELPQNEYLPPVEEAQETAVTEVAEPAEPAADDATVLADDGYRYKVVRRLKYRHRRDVNELPANEYLPPTEEGQEVAEQQPEEETAALADDGYRYKTVRRLKYRRH</sequence>
<reference evidence="4" key="1">
    <citation type="submission" date="2025-08" db="UniProtKB">
        <authorList>
            <consortium name="RefSeq"/>
        </authorList>
    </citation>
    <scope>IDENTIFICATION</scope>
    <source>
        <tissue evidence="4">Adult</tissue>
    </source>
</reference>
<keyword evidence="2" id="KW-0732">Signal</keyword>
<proteinExistence type="predicted"/>
<feature type="compositionally biased region" description="Acidic residues" evidence="1">
    <location>
        <begin position="373"/>
        <end position="386"/>
    </location>
</feature>